<accession>A0AAV0UZT7</accession>
<dbReference type="InterPro" id="IPR024253">
    <property type="entry name" value="Phosducin_thioredoxin-like_dom"/>
</dbReference>
<feature type="domain" description="Phosducin" evidence="3">
    <location>
        <begin position="85"/>
        <end position="309"/>
    </location>
</feature>
<evidence type="ECO:0000256" key="2">
    <source>
        <dbReference type="SAM" id="MobiDB-lite"/>
    </source>
</evidence>
<feature type="compositionally biased region" description="Basic and acidic residues" evidence="2">
    <location>
        <begin position="114"/>
        <end position="132"/>
    </location>
</feature>
<evidence type="ECO:0000313" key="5">
    <source>
        <dbReference type="Proteomes" id="UP001162031"/>
    </source>
</evidence>
<dbReference type="Gene3D" id="1.10.168.10">
    <property type="entry name" value="Phosducin, domain 2"/>
    <property type="match status" value="1"/>
</dbReference>
<evidence type="ECO:0000313" key="4">
    <source>
        <dbReference type="EMBL" id="CAI5742322.1"/>
    </source>
</evidence>
<evidence type="ECO:0000256" key="1">
    <source>
        <dbReference type="ARBA" id="ARBA00009686"/>
    </source>
</evidence>
<feature type="region of interest" description="Disordered" evidence="2">
    <location>
        <begin position="45"/>
        <end position="167"/>
    </location>
</feature>
<dbReference type="InterPro" id="IPR023196">
    <property type="entry name" value="Phosducin_N_dom_sf"/>
</dbReference>
<proteinExistence type="inferred from homology"/>
<keyword evidence="5" id="KW-1185">Reference proteome</keyword>
<sequence length="312" mass="34624">MPYRASAAPQSNTETFFLQHNALQDRESDELGGRSDGLRLRLAVRSSAAPASDDERAAADQRARSKADPIGPWRQRPVGAETWGKSARPSGAGTRRDFASTHTGPKGVIADFEAETRSLREERQRQEEERTAVLHRIATGAVPPLPRRPALESSPRSQGDSDDSDLEDDAVLAQYAARRVQEMHEDAAARRRRTTYGGLEYISPERFVTLTADTMSFTGWKSMLVHLYHSDSYACSLLNTHLELLAQKLVHVKFAALVAEEADASIDMADLPVLLVFRNQKQQEAVVDVTRRLEGAFTFERVEALVNELLGL</sequence>
<dbReference type="PANTHER" id="PTHR46052">
    <property type="entry name" value="PHOSDUCIN-LIKE PROTEIN"/>
    <property type="match status" value="1"/>
</dbReference>
<name>A0AAV0UZT7_HYABA</name>
<dbReference type="PANTHER" id="PTHR46052:SF1">
    <property type="entry name" value="PHOSDUCIN-LIKE PROTEIN"/>
    <property type="match status" value="1"/>
</dbReference>
<feature type="compositionally biased region" description="Basic and acidic residues" evidence="2">
    <location>
        <begin position="53"/>
        <end position="67"/>
    </location>
</feature>
<dbReference type="Pfam" id="PF02114">
    <property type="entry name" value="Phosducin"/>
    <property type="match status" value="1"/>
</dbReference>
<dbReference type="SUPFAM" id="SSF52833">
    <property type="entry name" value="Thioredoxin-like"/>
    <property type="match status" value="1"/>
</dbReference>
<dbReference type="EMBL" id="CANTFL010001466">
    <property type="protein sequence ID" value="CAI5742322.1"/>
    <property type="molecule type" value="Genomic_DNA"/>
</dbReference>
<evidence type="ECO:0000259" key="3">
    <source>
        <dbReference type="Pfam" id="PF02114"/>
    </source>
</evidence>
<dbReference type="Gene3D" id="3.40.30.10">
    <property type="entry name" value="Glutaredoxin"/>
    <property type="match status" value="1"/>
</dbReference>
<protein>
    <recommendedName>
        <fullName evidence="3">Phosducin domain-containing protein</fullName>
    </recommendedName>
</protein>
<dbReference type="InterPro" id="IPR036249">
    <property type="entry name" value="Thioredoxin-like_sf"/>
</dbReference>
<comment type="caution">
    <text evidence="4">The sequence shown here is derived from an EMBL/GenBank/DDBJ whole genome shotgun (WGS) entry which is preliminary data.</text>
</comment>
<dbReference type="AlphaFoldDB" id="A0AAV0UZT7"/>
<organism evidence="4 5">
    <name type="scientific">Hyaloperonospora brassicae</name>
    <name type="common">Brassica downy mildew</name>
    <name type="synonym">Peronospora brassicae</name>
    <dbReference type="NCBI Taxonomy" id="162125"/>
    <lineage>
        <taxon>Eukaryota</taxon>
        <taxon>Sar</taxon>
        <taxon>Stramenopiles</taxon>
        <taxon>Oomycota</taxon>
        <taxon>Peronosporomycetes</taxon>
        <taxon>Peronosporales</taxon>
        <taxon>Peronosporaceae</taxon>
        <taxon>Hyaloperonospora</taxon>
    </lineage>
</organism>
<gene>
    <name evidence="4" type="ORF">HBR001_LOCUS8922</name>
</gene>
<dbReference type="Proteomes" id="UP001162031">
    <property type="component" value="Unassembled WGS sequence"/>
</dbReference>
<reference evidence="4" key="1">
    <citation type="submission" date="2022-12" db="EMBL/GenBank/DDBJ databases">
        <authorList>
            <person name="Webb A."/>
        </authorList>
    </citation>
    <scope>NUCLEOTIDE SEQUENCE</scope>
    <source>
        <strain evidence="4">Hp1</strain>
    </source>
</reference>
<comment type="similarity">
    <text evidence="1">Belongs to the phosducin family.</text>
</comment>
<dbReference type="InterPro" id="IPR051499">
    <property type="entry name" value="Phosducin-like_reg"/>
</dbReference>